<dbReference type="Pfam" id="PF04366">
    <property type="entry name" value="Ysc84"/>
    <property type="match status" value="1"/>
</dbReference>
<protein>
    <recommendedName>
        <fullName evidence="2">Ysc84 actin-binding domain-containing protein</fullName>
    </recommendedName>
</protein>
<dbReference type="PANTHER" id="PTHR15629">
    <property type="entry name" value="SH3YL1 PROTEIN"/>
    <property type="match status" value="1"/>
</dbReference>
<reference evidence="3" key="1">
    <citation type="submission" date="2020-02" db="EMBL/GenBank/DDBJ databases">
        <authorList>
            <person name="Meier V. D."/>
        </authorList>
    </citation>
    <scope>NUCLEOTIDE SEQUENCE</scope>
    <source>
        <strain evidence="3">AVDCRST_MAG95</strain>
    </source>
</reference>
<dbReference type="AlphaFoldDB" id="A0A6J4JFP2"/>
<organism evidence="3">
    <name type="scientific">uncultured Adhaeribacter sp</name>
    <dbReference type="NCBI Taxonomy" id="448109"/>
    <lineage>
        <taxon>Bacteria</taxon>
        <taxon>Pseudomonadati</taxon>
        <taxon>Bacteroidota</taxon>
        <taxon>Cytophagia</taxon>
        <taxon>Cytophagales</taxon>
        <taxon>Hymenobacteraceae</taxon>
        <taxon>Adhaeribacter</taxon>
        <taxon>environmental samples</taxon>
    </lineage>
</organism>
<proteinExistence type="predicted"/>
<feature type="signal peptide" evidence="1">
    <location>
        <begin position="1"/>
        <end position="22"/>
    </location>
</feature>
<feature type="chain" id="PRO_5027096756" description="Ysc84 actin-binding domain-containing protein" evidence="1">
    <location>
        <begin position="23"/>
        <end position="224"/>
    </location>
</feature>
<feature type="domain" description="Ysc84 actin-binding" evidence="2">
    <location>
        <begin position="98"/>
        <end position="220"/>
    </location>
</feature>
<sequence>MKNLKFYLPLLLFSFFFFPAKSQEKNRAKIQASTEVVAAFSAMKEGIPKELFAVTEGIIIIPSMKNAGLGVAGKRGKGIAMVKNTNGTWSNPVFVTITGASVGLQAGYQSVDLVLIFKNKETLQKIGRGSFTLGGDVSVTAGPVGRNSTASTDYKLDAEAYSYSKAKGLFAGISLSGSSLDVDEKANTSFYKKNEDAKTLFASSNNTASAETKSLQKTLRGLFL</sequence>
<dbReference type="CDD" id="cd11524">
    <property type="entry name" value="SYLF"/>
    <property type="match status" value="1"/>
</dbReference>
<name>A0A6J4JFP2_9BACT</name>
<dbReference type="EMBL" id="CADCTJ010000946">
    <property type="protein sequence ID" value="CAA9275587.1"/>
    <property type="molecule type" value="Genomic_DNA"/>
</dbReference>
<accession>A0A6J4JFP2</accession>
<dbReference type="InterPro" id="IPR007461">
    <property type="entry name" value="Ysc84_actin-binding"/>
</dbReference>
<evidence type="ECO:0000259" key="2">
    <source>
        <dbReference type="Pfam" id="PF04366"/>
    </source>
</evidence>
<dbReference type="InterPro" id="IPR051702">
    <property type="entry name" value="SH3_domain_YSC84-like"/>
</dbReference>
<gene>
    <name evidence="3" type="ORF">AVDCRST_MAG95-3003</name>
</gene>
<dbReference type="GO" id="GO:0035091">
    <property type="term" value="F:phosphatidylinositol binding"/>
    <property type="evidence" value="ECO:0007669"/>
    <property type="project" value="TreeGrafter"/>
</dbReference>
<evidence type="ECO:0000256" key="1">
    <source>
        <dbReference type="SAM" id="SignalP"/>
    </source>
</evidence>
<evidence type="ECO:0000313" key="3">
    <source>
        <dbReference type="EMBL" id="CAA9275587.1"/>
    </source>
</evidence>
<keyword evidence="1" id="KW-0732">Signal</keyword>
<dbReference type="PANTHER" id="PTHR15629:SF2">
    <property type="entry name" value="SH3 DOMAIN-CONTAINING YSC84-LIKE PROTEIN 1"/>
    <property type="match status" value="1"/>
</dbReference>